<accession>A0A7S1IIF9</accession>
<dbReference type="PANTHER" id="PTHR16222:SF28">
    <property type="entry name" value="ADP-RIBOSYLGLYCOHYDROLASE"/>
    <property type="match status" value="1"/>
</dbReference>
<keyword evidence="1" id="KW-0479">Metal-binding</keyword>
<protein>
    <recommendedName>
        <fullName evidence="3">ADP-ribosylglycohydrolase</fullName>
    </recommendedName>
</protein>
<feature type="binding site" evidence="1">
    <location>
        <position position="339"/>
    </location>
    <ligand>
        <name>Mg(2+)</name>
        <dbReference type="ChEBI" id="CHEBI:18420"/>
        <label>1</label>
    </ligand>
</feature>
<organism evidence="2">
    <name type="scientific">Eutreptiella gymnastica</name>
    <dbReference type="NCBI Taxonomy" id="73025"/>
    <lineage>
        <taxon>Eukaryota</taxon>
        <taxon>Discoba</taxon>
        <taxon>Euglenozoa</taxon>
        <taxon>Euglenida</taxon>
        <taxon>Spirocuta</taxon>
        <taxon>Euglenophyceae</taxon>
        <taxon>Eutreptiales</taxon>
        <taxon>Eutreptiaceae</taxon>
        <taxon>Eutreptiella</taxon>
    </lineage>
</organism>
<reference evidence="2" key="1">
    <citation type="submission" date="2021-01" db="EMBL/GenBank/DDBJ databases">
        <authorList>
            <person name="Corre E."/>
            <person name="Pelletier E."/>
            <person name="Niang G."/>
            <person name="Scheremetjew M."/>
            <person name="Finn R."/>
            <person name="Kale V."/>
            <person name="Holt S."/>
            <person name="Cochrane G."/>
            <person name="Meng A."/>
            <person name="Brown T."/>
            <person name="Cohen L."/>
        </authorList>
    </citation>
    <scope>NUCLEOTIDE SEQUENCE</scope>
    <source>
        <strain evidence="2">NIES-381</strain>
    </source>
</reference>
<feature type="binding site" evidence="1">
    <location>
        <position position="93"/>
    </location>
    <ligand>
        <name>Mg(2+)</name>
        <dbReference type="ChEBI" id="CHEBI:18420"/>
        <label>1</label>
    </ligand>
</feature>
<evidence type="ECO:0008006" key="3">
    <source>
        <dbReference type="Google" id="ProtNLM"/>
    </source>
</evidence>
<gene>
    <name evidence="2" type="ORF">EGYM00392_LOCUS24786</name>
</gene>
<dbReference type="AlphaFoldDB" id="A0A7S1IIF9"/>
<feature type="binding site" evidence="1">
    <location>
        <position position="94"/>
    </location>
    <ligand>
        <name>Mg(2+)</name>
        <dbReference type="ChEBI" id="CHEBI:18420"/>
        <label>1</label>
    </ligand>
</feature>
<evidence type="ECO:0000256" key="1">
    <source>
        <dbReference type="PIRSR" id="PIRSR605502-1"/>
    </source>
</evidence>
<comment type="cofactor">
    <cofactor evidence="1">
        <name>Mg(2+)</name>
        <dbReference type="ChEBI" id="CHEBI:18420"/>
    </cofactor>
    <text evidence="1">Binds 2 magnesium ions per subunit.</text>
</comment>
<feature type="binding site" evidence="1">
    <location>
        <position position="338"/>
    </location>
    <ligand>
        <name>Mg(2+)</name>
        <dbReference type="ChEBI" id="CHEBI:18420"/>
        <label>1</label>
    </ligand>
</feature>
<feature type="binding site" evidence="1">
    <location>
        <position position="336"/>
    </location>
    <ligand>
        <name>Mg(2+)</name>
        <dbReference type="ChEBI" id="CHEBI:18420"/>
        <label>1</label>
    </ligand>
</feature>
<feature type="binding site" evidence="1">
    <location>
        <position position="92"/>
    </location>
    <ligand>
        <name>Mg(2+)</name>
        <dbReference type="ChEBI" id="CHEBI:18420"/>
        <label>1</label>
    </ligand>
</feature>
<name>A0A7S1IIF9_9EUGL</name>
<dbReference type="InterPro" id="IPR036705">
    <property type="entry name" value="Ribosyl_crysJ1_sf"/>
</dbReference>
<dbReference type="Pfam" id="PF03747">
    <property type="entry name" value="ADP_ribosyl_GH"/>
    <property type="match status" value="1"/>
</dbReference>
<dbReference type="InterPro" id="IPR005502">
    <property type="entry name" value="Ribosyl_crysJ1"/>
</dbReference>
<dbReference type="InterPro" id="IPR050792">
    <property type="entry name" value="ADP-ribosylglycohydrolase"/>
</dbReference>
<dbReference type="PANTHER" id="PTHR16222">
    <property type="entry name" value="ADP-RIBOSYLGLYCOHYDROLASE"/>
    <property type="match status" value="1"/>
</dbReference>
<evidence type="ECO:0000313" key="2">
    <source>
        <dbReference type="EMBL" id="CAD9013683.1"/>
    </source>
</evidence>
<dbReference type="EMBL" id="HBGA01066520">
    <property type="protein sequence ID" value="CAD9013683.1"/>
    <property type="molecule type" value="Transcribed_RNA"/>
</dbReference>
<keyword evidence="1" id="KW-0460">Magnesium</keyword>
<sequence length="390" mass="41754">MYAAELRRVFALRYKPWPIPSQDIDGGTKVRLADAIRGCVYGAALGDAVGLATEFLSRSEVSAHYGPSFEFAPGCEVHRDSHRISFPQGDWTDDTDQLLLVLMSLLETEGAADPVNFASKLLEWKENGFAGLGDQGGAGLGQSTKRVLLADGFASDPIGVAQRIWEAGGMKAAANGAVMRTAVVGIPSFWNLNIVEDNAAALCRTTHADPRCVASCIAVADCVALMLQEMLTAGSKLNLSFGTSEPEESSPIAQGILIGEALERAIQYSECSDSQAREFHRLVSVETLDELQLDEPHSIGYTFKCAACALHTLQHFSPEKSSFMKAICDVTAQGGDADTNAAVTGALLGCSLGYSRLPMQWISAMPYATWLEAWVQKVLYVLGLPVNAGN</sequence>
<dbReference type="GO" id="GO:0046872">
    <property type="term" value="F:metal ion binding"/>
    <property type="evidence" value="ECO:0007669"/>
    <property type="project" value="UniProtKB-KW"/>
</dbReference>
<dbReference type="Gene3D" id="1.10.4080.10">
    <property type="entry name" value="ADP-ribosylation/Crystallin J1"/>
    <property type="match status" value="1"/>
</dbReference>
<proteinExistence type="predicted"/>
<dbReference type="SUPFAM" id="SSF101478">
    <property type="entry name" value="ADP-ribosylglycohydrolase"/>
    <property type="match status" value="1"/>
</dbReference>